<feature type="transmembrane region" description="Helical" evidence="12">
    <location>
        <begin position="193"/>
        <end position="213"/>
    </location>
</feature>
<keyword evidence="16" id="KW-1185">Reference proteome</keyword>
<dbReference type="HAMAP" id="MF_01522">
    <property type="entry name" value="Kup"/>
    <property type="match status" value="1"/>
</dbReference>
<proteinExistence type="inferred from homology"/>
<name>A0A9X1UDP9_9BURK</name>
<comment type="subcellular location">
    <subcellularLocation>
        <location evidence="12">Cell membrane</location>
        <topology evidence="12">Multi-pass membrane protein</topology>
    </subcellularLocation>
    <subcellularLocation>
        <location evidence="1">Membrane</location>
        <topology evidence="1">Multi-pass membrane protein</topology>
    </subcellularLocation>
</comment>
<evidence type="ECO:0000313" key="15">
    <source>
        <dbReference type="EMBL" id="MCG5072325.1"/>
    </source>
</evidence>
<evidence type="ECO:0000256" key="10">
    <source>
        <dbReference type="ARBA" id="ARBA00023065"/>
    </source>
</evidence>
<keyword evidence="3 12" id="KW-0813">Transport</keyword>
<evidence type="ECO:0000256" key="7">
    <source>
        <dbReference type="ARBA" id="ARBA00022847"/>
    </source>
</evidence>
<evidence type="ECO:0000259" key="14">
    <source>
        <dbReference type="Pfam" id="PF22776"/>
    </source>
</evidence>
<evidence type="ECO:0000256" key="4">
    <source>
        <dbReference type="ARBA" id="ARBA00022475"/>
    </source>
</evidence>
<evidence type="ECO:0000256" key="11">
    <source>
        <dbReference type="ARBA" id="ARBA00023136"/>
    </source>
</evidence>
<evidence type="ECO:0000259" key="13">
    <source>
        <dbReference type="Pfam" id="PF02705"/>
    </source>
</evidence>
<protein>
    <recommendedName>
        <fullName evidence="12">Probable potassium transport system protein Kup</fullName>
    </recommendedName>
</protein>
<evidence type="ECO:0000256" key="1">
    <source>
        <dbReference type="ARBA" id="ARBA00004141"/>
    </source>
</evidence>
<dbReference type="GO" id="GO:0015293">
    <property type="term" value="F:symporter activity"/>
    <property type="evidence" value="ECO:0007669"/>
    <property type="project" value="UniProtKB-UniRule"/>
</dbReference>
<feature type="domain" description="K+ potassium transporter C-terminal" evidence="14">
    <location>
        <begin position="502"/>
        <end position="653"/>
    </location>
</feature>
<dbReference type="GO" id="GO:0005886">
    <property type="term" value="C:plasma membrane"/>
    <property type="evidence" value="ECO:0007669"/>
    <property type="project" value="UniProtKB-SubCell"/>
</dbReference>
<keyword evidence="8 12" id="KW-0630">Potassium</keyword>
<keyword evidence="7 12" id="KW-0769">Symport</keyword>
<feature type="transmembrane region" description="Helical" evidence="12">
    <location>
        <begin position="162"/>
        <end position="181"/>
    </location>
</feature>
<feature type="domain" description="K+ potassium transporter integral membrane" evidence="13">
    <location>
        <begin position="36"/>
        <end position="482"/>
    </location>
</feature>
<evidence type="ECO:0000256" key="12">
    <source>
        <dbReference type="HAMAP-Rule" id="MF_01522"/>
    </source>
</evidence>
<dbReference type="InterPro" id="IPR053951">
    <property type="entry name" value="K_trans_N"/>
</dbReference>
<reference evidence="15" key="1">
    <citation type="submission" date="2022-01" db="EMBL/GenBank/DDBJ databases">
        <title>Genome sequence and assembly of Parabukholderia sp. RG36.</title>
        <authorList>
            <person name="Chhetri G."/>
        </authorList>
    </citation>
    <scope>NUCLEOTIDE SEQUENCE</scope>
    <source>
        <strain evidence="15">RG36</strain>
    </source>
</reference>
<keyword evidence="6 12" id="KW-0812">Transmembrane</keyword>
<evidence type="ECO:0000256" key="6">
    <source>
        <dbReference type="ARBA" id="ARBA00022692"/>
    </source>
</evidence>
<dbReference type="GO" id="GO:0015079">
    <property type="term" value="F:potassium ion transmembrane transporter activity"/>
    <property type="evidence" value="ECO:0007669"/>
    <property type="project" value="UniProtKB-UniRule"/>
</dbReference>
<gene>
    <name evidence="12" type="primary">kup</name>
    <name evidence="15" type="ORF">L5014_02920</name>
</gene>
<comment type="function">
    <text evidence="12">Transport of potassium into the cell. Likely operates as a K(+):H(+) symporter.</text>
</comment>
<keyword evidence="10 12" id="KW-0406">Ion transport</keyword>
<dbReference type="Pfam" id="PF02705">
    <property type="entry name" value="K_trans"/>
    <property type="match status" value="1"/>
</dbReference>
<dbReference type="Proteomes" id="UP001139308">
    <property type="component" value="Unassembled WGS sequence"/>
</dbReference>
<feature type="transmembrane region" description="Helical" evidence="12">
    <location>
        <begin position="387"/>
        <end position="407"/>
    </location>
</feature>
<comment type="caution">
    <text evidence="15">The sequence shown here is derived from an EMBL/GenBank/DDBJ whole genome shotgun (WGS) entry which is preliminary data.</text>
</comment>
<organism evidence="15 16">
    <name type="scientific">Paraburkholderia tagetis</name>
    <dbReference type="NCBI Taxonomy" id="2913261"/>
    <lineage>
        <taxon>Bacteria</taxon>
        <taxon>Pseudomonadati</taxon>
        <taxon>Pseudomonadota</taxon>
        <taxon>Betaproteobacteria</taxon>
        <taxon>Burkholderiales</taxon>
        <taxon>Burkholderiaceae</taxon>
        <taxon>Paraburkholderia</taxon>
    </lineage>
</organism>
<evidence type="ECO:0000256" key="8">
    <source>
        <dbReference type="ARBA" id="ARBA00022958"/>
    </source>
</evidence>
<feature type="transmembrane region" description="Helical" evidence="12">
    <location>
        <begin position="361"/>
        <end position="381"/>
    </location>
</feature>
<feature type="transmembrane region" description="Helical" evidence="12">
    <location>
        <begin position="419"/>
        <end position="440"/>
    </location>
</feature>
<evidence type="ECO:0000313" key="16">
    <source>
        <dbReference type="Proteomes" id="UP001139308"/>
    </source>
</evidence>
<keyword evidence="5 12" id="KW-0633">Potassium transport</keyword>
<dbReference type="PANTHER" id="PTHR30540">
    <property type="entry name" value="OSMOTIC STRESS POTASSIUM TRANSPORTER"/>
    <property type="match status" value="1"/>
</dbReference>
<feature type="transmembrane region" description="Helical" evidence="12">
    <location>
        <begin position="125"/>
        <end position="150"/>
    </location>
</feature>
<feature type="transmembrane region" description="Helical" evidence="12">
    <location>
        <begin position="311"/>
        <end position="340"/>
    </location>
</feature>
<keyword evidence="4 12" id="KW-1003">Cell membrane</keyword>
<evidence type="ECO:0000256" key="5">
    <source>
        <dbReference type="ARBA" id="ARBA00022538"/>
    </source>
</evidence>
<feature type="transmembrane region" description="Helical" evidence="12">
    <location>
        <begin position="66"/>
        <end position="87"/>
    </location>
</feature>
<dbReference type="PANTHER" id="PTHR30540:SF79">
    <property type="entry name" value="LOW AFFINITY POTASSIUM TRANSPORT SYSTEM PROTEIN KUP"/>
    <property type="match status" value="1"/>
</dbReference>
<dbReference type="InterPro" id="IPR053952">
    <property type="entry name" value="K_trans_C"/>
</dbReference>
<accession>A0A9X1UDP9</accession>
<keyword evidence="11 12" id="KW-0472">Membrane</keyword>
<dbReference type="AlphaFoldDB" id="A0A9X1UDP9"/>
<feature type="transmembrane region" description="Helical" evidence="12">
    <location>
        <begin position="233"/>
        <end position="257"/>
    </location>
</feature>
<dbReference type="InterPro" id="IPR003855">
    <property type="entry name" value="K+_transporter"/>
</dbReference>
<dbReference type="RefSeq" id="WP_238462076.1">
    <property type="nucleotide sequence ID" value="NZ_JAKLJA010000001.1"/>
</dbReference>
<evidence type="ECO:0000256" key="9">
    <source>
        <dbReference type="ARBA" id="ARBA00022989"/>
    </source>
</evidence>
<comment type="similarity">
    <text evidence="2 12">Belongs to the HAK/KUP transporter (TC 2.A.72) family.</text>
</comment>
<feature type="transmembrane region" description="Helical" evidence="12">
    <location>
        <begin position="269"/>
        <end position="291"/>
    </location>
</feature>
<dbReference type="Pfam" id="PF22776">
    <property type="entry name" value="K_trans_C"/>
    <property type="match status" value="1"/>
</dbReference>
<sequence>MLREQVGFLKQKRKQKQHANAPGARARDRPGGNALVLGALGVVFGDIGTSPIYALREAALTSHSNASAEIMGLLSMILWAVVIVVVLKYACFVMRADNEGEGGIVALTALVRAGFLRAGRSAPRALLLAGLAGAAMFYGDSMITPAISVLSAVEGLHEINPAFGAAVLPLSTGILVALFLFQRSGSAVVGRTFGPVMALWFLSLAAVGIYRIVLYPQILAAASPVWAARLALAHPGLAFGVLAAVILALTGAEALYADIGHFGKRAIRVAFFVVVLPAILLGYFGQAATILSEPGSGSQPFFHSVPHWALIPAVGIAMLATVIASQAVISGAFSMTSQAIELGFLPRMRTIETSHARHGQVYVPAVNLGLCVAVVFLVLFFRSSGKLTAAYGLAVGLTMLTTSLQMLAVCRKVWGWSRVATALVCVPLLLVDVLLVSANLPKIPSGGWFPVAAGALLLVVMTTWNRGRELAARHASHGESLDAFLRTVRTGRHGEVVPARVPGTAVYPGSAPGMTPEALASNVQHNHVLHRTVIVFANVSESAPQANEETRVDVRDLGAGCYEVVARHGFVERPNLPRLLAAVGGKLGEWRFDPADTTFFLPRDEELRPHASRDISAWRERLFAFMSFHSASSAEYYGLQAEHVVELGVQVAL</sequence>
<comment type="catalytic activity">
    <reaction evidence="12">
        <text>K(+)(in) + H(+)(in) = K(+)(out) + H(+)(out)</text>
        <dbReference type="Rhea" id="RHEA:28490"/>
        <dbReference type="ChEBI" id="CHEBI:15378"/>
        <dbReference type="ChEBI" id="CHEBI:29103"/>
    </reaction>
</comment>
<dbReference type="EMBL" id="JAKLJA010000001">
    <property type="protein sequence ID" value="MCG5072325.1"/>
    <property type="molecule type" value="Genomic_DNA"/>
</dbReference>
<evidence type="ECO:0000256" key="2">
    <source>
        <dbReference type="ARBA" id="ARBA00007019"/>
    </source>
</evidence>
<dbReference type="InterPro" id="IPR023051">
    <property type="entry name" value="Kup"/>
</dbReference>
<feature type="transmembrane region" description="Helical" evidence="12">
    <location>
        <begin position="34"/>
        <end position="54"/>
    </location>
</feature>
<evidence type="ECO:0000256" key="3">
    <source>
        <dbReference type="ARBA" id="ARBA00022448"/>
    </source>
</evidence>
<keyword evidence="9 12" id="KW-1133">Transmembrane helix</keyword>
<feature type="transmembrane region" description="Helical" evidence="12">
    <location>
        <begin position="446"/>
        <end position="464"/>
    </location>
</feature>